<dbReference type="EMBL" id="JARGEI010000023">
    <property type="protein sequence ID" value="KAJ8710411.1"/>
    <property type="molecule type" value="Genomic_DNA"/>
</dbReference>
<evidence type="ECO:0000313" key="1">
    <source>
        <dbReference type="EMBL" id="KAJ8710411.1"/>
    </source>
</evidence>
<sequence>MVSISPIISVKLYCFVDRRVFSHSFIKMKITLFVLALCLAVTLAAAVRNHSDKRHILINRPKFDEFGPVGFGPRLKRTPWPLMRDGWVKGGVKGRPVEAPPSSLEMNLRKGEYVCEGRVCKLVPGVEPKGCNGVCQYPVL</sequence>
<protein>
    <submittedName>
        <fullName evidence="1">Uncharacterized protein</fullName>
    </submittedName>
</protein>
<dbReference type="AlphaFoldDB" id="A0AAD7YCH5"/>
<dbReference type="Proteomes" id="UP001231518">
    <property type="component" value="Chromosome 23"/>
</dbReference>
<comment type="caution">
    <text evidence="1">The sequence shown here is derived from an EMBL/GenBank/DDBJ whole genome shotgun (WGS) entry which is preliminary data.</text>
</comment>
<accession>A0AAD7YCH5</accession>
<evidence type="ECO:0000313" key="2">
    <source>
        <dbReference type="Proteomes" id="UP001231518"/>
    </source>
</evidence>
<reference evidence="1" key="1">
    <citation type="submission" date="2023-03" db="EMBL/GenBank/DDBJ databases">
        <title>Chromosome-level genomes of two armyworms, Mythimna separata and Mythimna loreyi, provide insights into the biosynthesis and reception of sex pheromones.</title>
        <authorList>
            <person name="Zhao H."/>
        </authorList>
    </citation>
    <scope>NUCLEOTIDE SEQUENCE</scope>
    <source>
        <strain evidence="1">BeijingLab</strain>
        <tissue evidence="1">Pupa</tissue>
    </source>
</reference>
<name>A0AAD7YCH5_MYTSE</name>
<proteinExistence type="predicted"/>
<organism evidence="1 2">
    <name type="scientific">Mythimna separata</name>
    <name type="common">Oriental armyworm</name>
    <name type="synonym">Pseudaletia separata</name>
    <dbReference type="NCBI Taxonomy" id="271217"/>
    <lineage>
        <taxon>Eukaryota</taxon>
        <taxon>Metazoa</taxon>
        <taxon>Ecdysozoa</taxon>
        <taxon>Arthropoda</taxon>
        <taxon>Hexapoda</taxon>
        <taxon>Insecta</taxon>
        <taxon>Pterygota</taxon>
        <taxon>Neoptera</taxon>
        <taxon>Endopterygota</taxon>
        <taxon>Lepidoptera</taxon>
        <taxon>Glossata</taxon>
        <taxon>Ditrysia</taxon>
        <taxon>Noctuoidea</taxon>
        <taxon>Noctuidae</taxon>
        <taxon>Noctuinae</taxon>
        <taxon>Hadenini</taxon>
        <taxon>Mythimna</taxon>
    </lineage>
</organism>
<keyword evidence="2" id="KW-1185">Reference proteome</keyword>
<gene>
    <name evidence="1" type="ORF">PYW07_009777</name>
</gene>